<evidence type="ECO:0000259" key="4">
    <source>
        <dbReference type="SMART" id="SM00347"/>
    </source>
</evidence>
<evidence type="ECO:0000256" key="3">
    <source>
        <dbReference type="ARBA" id="ARBA00023163"/>
    </source>
</evidence>
<dbReference type="InterPro" id="IPR036388">
    <property type="entry name" value="WH-like_DNA-bd_sf"/>
</dbReference>
<dbReference type="Gene3D" id="1.10.10.10">
    <property type="entry name" value="Winged helix-like DNA-binding domain superfamily/Winged helix DNA-binding domain"/>
    <property type="match status" value="1"/>
</dbReference>
<evidence type="ECO:0000313" key="5">
    <source>
        <dbReference type="EMBL" id="MBS2961813.1"/>
    </source>
</evidence>
<evidence type="ECO:0000256" key="1">
    <source>
        <dbReference type="ARBA" id="ARBA00023015"/>
    </source>
</evidence>
<dbReference type="InterPro" id="IPR052067">
    <property type="entry name" value="Metal_resp_HTH_trans_reg"/>
</dbReference>
<dbReference type="RefSeq" id="WP_211463851.1">
    <property type="nucleotide sequence ID" value="NZ_JAGSXH010000004.1"/>
</dbReference>
<dbReference type="CDD" id="cd00090">
    <property type="entry name" value="HTH_ARSR"/>
    <property type="match status" value="1"/>
</dbReference>
<comment type="caution">
    <text evidence="5">The sequence shown here is derived from an EMBL/GenBank/DDBJ whole genome shotgun (WGS) entry which is preliminary data.</text>
</comment>
<dbReference type="InterPro" id="IPR036390">
    <property type="entry name" value="WH_DNA-bd_sf"/>
</dbReference>
<dbReference type="Proteomes" id="UP000677913">
    <property type="component" value="Unassembled WGS sequence"/>
</dbReference>
<dbReference type="SMART" id="SM00347">
    <property type="entry name" value="HTH_MARR"/>
    <property type="match status" value="1"/>
</dbReference>
<dbReference type="InterPro" id="IPR011991">
    <property type="entry name" value="ArsR-like_HTH"/>
</dbReference>
<organism evidence="5 6">
    <name type="scientific">Actinocrinis puniceicyclus</name>
    <dbReference type="NCBI Taxonomy" id="977794"/>
    <lineage>
        <taxon>Bacteria</taxon>
        <taxon>Bacillati</taxon>
        <taxon>Actinomycetota</taxon>
        <taxon>Actinomycetes</taxon>
        <taxon>Catenulisporales</taxon>
        <taxon>Actinospicaceae</taxon>
        <taxon>Actinocrinis</taxon>
    </lineage>
</organism>
<dbReference type="GO" id="GO:0003677">
    <property type="term" value="F:DNA binding"/>
    <property type="evidence" value="ECO:0007669"/>
    <property type="project" value="UniProtKB-KW"/>
</dbReference>
<feature type="domain" description="HTH marR-type" evidence="4">
    <location>
        <begin position="36"/>
        <end position="135"/>
    </location>
</feature>
<dbReference type="PANTHER" id="PTHR35790">
    <property type="entry name" value="HTH-TYPE TRANSCRIPTIONAL REGULATOR PCHR"/>
    <property type="match status" value="1"/>
</dbReference>
<evidence type="ECO:0000256" key="2">
    <source>
        <dbReference type="ARBA" id="ARBA00023125"/>
    </source>
</evidence>
<dbReference type="SUPFAM" id="SSF46785">
    <property type="entry name" value="Winged helix' DNA-binding domain"/>
    <property type="match status" value="1"/>
</dbReference>
<dbReference type="InterPro" id="IPR000835">
    <property type="entry name" value="HTH_MarR-typ"/>
</dbReference>
<keyword evidence="1" id="KW-0805">Transcription regulation</keyword>
<reference evidence="5" key="1">
    <citation type="submission" date="2021-04" db="EMBL/GenBank/DDBJ databases">
        <title>Genome based classification of Actinospica acidithermotolerans sp. nov., an actinobacterium isolated from an Indonesian hot spring.</title>
        <authorList>
            <person name="Kusuma A.B."/>
            <person name="Putra K.E."/>
            <person name="Nafisah S."/>
            <person name="Loh J."/>
            <person name="Nouioui I."/>
            <person name="Goodfellow M."/>
        </authorList>
    </citation>
    <scope>NUCLEOTIDE SEQUENCE</scope>
    <source>
        <strain evidence="5">DSM 45618</strain>
    </source>
</reference>
<keyword evidence="3" id="KW-0804">Transcription</keyword>
<dbReference type="PANTHER" id="PTHR35790:SF4">
    <property type="entry name" value="HTH-TYPE TRANSCRIPTIONAL REGULATOR PCHR"/>
    <property type="match status" value="1"/>
</dbReference>
<dbReference type="GO" id="GO:0003700">
    <property type="term" value="F:DNA-binding transcription factor activity"/>
    <property type="evidence" value="ECO:0007669"/>
    <property type="project" value="InterPro"/>
</dbReference>
<proteinExistence type="predicted"/>
<dbReference type="EMBL" id="JAGSXH010000004">
    <property type="protein sequence ID" value="MBS2961813.1"/>
    <property type="molecule type" value="Genomic_DNA"/>
</dbReference>
<accession>A0A8J7WGM7</accession>
<keyword evidence="6" id="KW-1185">Reference proteome</keyword>
<dbReference type="AlphaFoldDB" id="A0A8J7WGM7"/>
<keyword evidence="2" id="KW-0238">DNA-binding</keyword>
<protein>
    <submittedName>
        <fullName evidence="5">Transcriptional regulator</fullName>
    </submittedName>
</protein>
<sequence>MNEPSDVPIGEVPISEVLIDVLDAVLYLDKKQIVEAAGVRLHPSETHLLVCAVRGMSFVEIARQFGITKGAVSQTVSRLAGKGIVVVDKDRSRKNTATVRLTPLGESLYAQITALRARLGADLDSFLDGYSPAEVATVARFAADLRTFVRGSLTAMSTSIGGTR</sequence>
<evidence type="ECO:0000313" key="6">
    <source>
        <dbReference type="Proteomes" id="UP000677913"/>
    </source>
</evidence>
<name>A0A8J7WGM7_9ACTN</name>
<gene>
    <name evidence="5" type="ORF">KGA66_02045</name>
</gene>